<dbReference type="FunFam" id="3.30.465.10:FF:000031">
    <property type="entry name" value="FAD binding domain protein"/>
    <property type="match status" value="1"/>
</dbReference>
<keyword evidence="4" id="KW-0812">Transmembrane</keyword>
<protein>
    <recommendedName>
        <fullName evidence="2">Delta(24)-sterol reductase</fullName>
        <ecNumber evidence="2">1.3.1.72</ecNumber>
    </recommendedName>
</protein>
<keyword evidence="6" id="KW-1133">Transmembrane helix</keyword>
<evidence type="ECO:0000256" key="6">
    <source>
        <dbReference type="ARBA" id="ARBA00022989"/>
    </source>
</evidence>
<dbReference type="GO" id="GO:0050614">
    <property type="term" value="F:Delta24-sterol reductase activity"/>
    <property type="evidence" value="ECO:0007669"/>
    <property type="project" value="UniProtKB-EC"/>
</dbReference>
<name>A0A5N6U8H1_ASPAV</name>
<keyword evidence="8" id="KW-0472">Membrane</keyword>
<accession>A0A5N6U8H1</accession>
<dbReference type="InterPro" id="IPR036318">
    <property type="entry name" value="FAD-bd_PCMH-like_sf"/>
</dbReference>
<dbReference type="InterPro" id="IPR016164">
    <property type="entry name" value="FAD-linked_Oxase-like_C"/>
</dbReference>
<evidence type="ECO:0000313" key="10">
    <source>
        <dbReference type="EMBL" id="KAE8154902.1"/>
    </source>
</evidence>
<sequence>MDSHNEAVASIAAQVQQFHDRQQPFRIYHGSTNSTRESQHSASNTINTAHLNHVLSVDRDRKTITVEPNVPMDDLVHAALAEGLLPLVVMEFPGITAGGGFSGTSGESSSFRHGFFDATVNRIEIVLANGQVRSASQHTESEQELFWAAASAFGTMGVVTLLEIQCKEAKPYVSLTYHSTSSMADAMHVFKTTTAAPETEYLDGIIFSPTHIVICAGHLVDSPPPNTPIQRFTRPHDPWFYLHAQRTAKPTTHCIPVQDYLFRYDRGAFWTGRYAYSYFLTPFNRITRYLLDTFMHTRVMYHALHASGLSKQHIIQDVAIPYKHTPQFLTWLSDPQNFAAYPIWLCPLHHANGLMARGAESSPHTSLHTDNPDDDGDCLMNFGIWAPSRHGRNIPAFIAQNRRIESKVQELGGKKWLYAHAYYTEEEFWAIYDKPRYDRLRAKYGAAYLPDLYQKVRVHLIPGGEGGWVGWVKRAVWETWPVCGLYGVWRAWWGGEYYLKRN</sequence>
<reference evidence="10 11" key="1">
    <citation type="submission" date="2019-04" db="EMBL/GenBank/DDBJ databases">
        <title>Friends and foes A comparative genomics study of 23 Aspergillus species from section Flavi.</title>
        <authorList>
            <consortium name="DOE Joint Genome Institute"/>
            <person name="Kjaerbolling I."/>
            <person name="Vesth T."/>
            <person name="Frisvad J.C."/>
            <person name="Nybo J.L."/>
            <person name="Theobald S."/>
            <person name="Kildgaard S."/>
            <person name="Isbrandt T."/>
            <person name="Kuo A."/>
            <person name="Sato A."/>
            <person name="Lyhne E.K."/>
            <person name="Kogle M.E."/>
            <person name="Wiebenga A."/>
            <person name="Kun R.S."/>
            <person name="Lubbers R.J."/>
            <person name="Makela M.R."/>
            <person name="Barry K."/>
            <person name="Chovatia M."/>
            <person name="Clum A."/>
            <person name="Daum C."/>
            <person name="Haridas S."/>
            <person name="He G."/>
            <person name="LaButti K."/>
            <person name="Lipzen A."/>
            <person name="Mondo S."/>
            <person name="Riley R."/>
            <person name="Salamov A."/>
            <person name="Simmons B.A."/>
            <person name="Magnuson J.K."/>
            <person name="Henrissat B."/>
            <person name="Mortensen U.H."/>
            <person name="Larsen T.O."/>
            <person name="Devries R.P."/>
            <person name="Grigoriev I.V."/>
            <person name="Machida M."/>
            <person name="Baker S.E."/>
            <person name="Andersen M.R."/>
        </authorList>
    </citation>
    <scope>NUCLEOTIDE SEQUENCE [LARGE SCALE GENOMIC DNA]</scope>
    <source>
        <strain evidence="10 11">IBT 18842</strain>
    </source>
</reference>
<dbReference type="InterPro" id="IPR006094">
    <property type="entry name" value="Oxid_FAD_bind_N"/>
</dbReference>
<dbReference type="GO" id="GO:0005737">
    <property type="term" value="C:cytoplasm"/>
    <property type="evidence" value="ECO:0007669"/>
    <property type="project" value="TreeGrafter"/>
</dbReference>
<evidence type="ECO:0000256" key="1">
    <source>
        <dbReference type="ARBA" id="ARBA00004167"/>
    </source>
</evidence>
<dbReference type="OrthoDB" id="415825at2759"/>
<evidence type="ECO:0000256" key="3">
    <source>
        <dbReference type="ARBA" id="ARBA00022630"/>
    </source>
</evidence>
<keyword evidence="5" id="KW-0274">FAD</keyword>
<evidence type="ECO:0000256" key="5">
    <source>
        <dbReference type="ARBA" id="ARBA00022827"/>
    </source>
</evidence>
<dbReference type="EC" id="1.3.1.72" evidence="2"/>
<comment type="subcellular location">
    <subcellularLocation>
        <location evidence="1">Membrane</location>
        <topology evidence="1">Single-pass membrane protein</topology>
    </subcellularLocation>
</comment>
<dbReference type="InterPro" id="IPR040165">
    <property type="entry name" value="Diminuto-like"/>
</dbReference>
<dbReference type="InterPro" id="IPR016166">
    <property type="entry name" value="FAD-bd_PCMH"/>
</dbReference>
<dbReference type="PANTHER" id="PTHR10801:SF0">
    <property type="entry name" value="DELTA(24)-STEROL REDUCTASE"/>
    <property type="match status" value="1"/>
</dbReference>
<dbReference type="AlphaFoldDB" id="A0A5N6U8H1"/>
<organism evidence="10 11">
    <name type="scientific">Aspergillus avenaceus</name>
    <dbReference type="NCBI Taxonomy" id="36643"/>
    <lineage>
        <taxon>Eukaryota</taxon>
        <taxon>Fungi</taxon>
        <taxon>Dikarya</taxon>
        <taxon>Ascomycota</taxon>
        <taxon>Pezizomycotina</taxon>
        <taxon>Eurotiomycetes</taxon>
        <taxon>Eurotiomycetidae</taxon>
        <taxon>Eurotiales</taxon>
        <taxon>Aspergillaceae</taxon>
        <taxon>Aspergillus</taxon>
        <taxon>Aspergillus subgen. Circumdati</taxon>
    </lineage>
</organism>
<evidence type="ECO:0000313" key="11">
    <source>
        <dbReference type="Proteomes" id="UP000325780"/>
    </source>
</evidence>
<dbReference type="GO" id="GO:0000246">
    <property type="term" value="F:Delta24(24-1) sterol reductase activity"/>
    <property type="evidence" value="ECO:0007669"/>
    <property type="project" value="TreeGrafter"/>
</dbReference>
<dbReference type="Pfam" id="PF01565">
    <property type="entry name" value="FAD_binding_4"/>
    <property type="match status" value="1"/>
</dbReference>
<keyword evidence="7" id="KW-0560">Oxidoreductase</keyword>
<dbReference type="GO" id="GO:0016020">
    <property type="term" value="C:membrane"/>
    <property type="evidence" value="ECO:0007669"/>
    <property type="project" value="UniProtKB-SubCell"/>
</dbReference>
<evidence type="ECO:0000259" key="9">
    <source>
        <dbReference type="PROSITE" id="PS51387"/>
    </source>
</evidence>
<feature type="domain" description="FAD-binding PCMH-type" evidence="9">
    <location>
        <begin position="1"/>
        <end position="169"/>
    </location>
</feature>
<evidence type="ECO:0000256" key="2">
    <source>
        <dbReference type="ARBA" id="ARBA00012405"/>
    </source>
</evidence>
<gene>
    <name evidence="10" type="ORF">BDV25DRAFT_135545</name>
</gene>
<dbReference type="SUPFAM" id="SSF56176">
    <property type="entry name" value="FAD-binding/transporter-associated domain-like"/>
    <property type="match status" value="1"/>
</dbReference>
<keyword evidence="11" id="KW-1185">Reference proteome</keyword>
<dbReference type="InterPro" id="IPR016169">
    <property type="entry name" value="FAD-bd_PCMH_sub2"/>
</dbReference>
<dbReference type="EMBL" id="ML742026">
    <property type="protein sequence ID" value="KAE8154902.1"/>
    <property type="molecule type" value="Genomic_DNA"/>
</dbReference>
<evidence type="ECO:0000256" key="7">
    <source>
        <dbReference type="ARBA" id="ARBA00023002"/>
    </source>
</evidence>
<dbReference type="Proteomes" id="UP000325780">
    <property type="component" value="Unassembled WGS sequence"/>
</dbReference>
<dbReference type="PANTHER" id="PTHR10801">
    <property type="entry name" value="24-DEHYDROCHOLESTEROL REDUCTASE"/>
    <property type="match status" value="1"/>
</dbReference>
<dbReference type="GO" id="GO:0008202">
    <property type="term" value="P:steroid metabolic process"/>
    <property type="evidence" value="ECO:0007669"/>
    <property type="project" value="TreeGrafter"/>
</dbReference>
<dbReference type="PROSITE" id="PS51387">
    <property type="entry name" value="FAD_PCMH"/>
    <property type="match status" value="1"/>
</dbReference>
<dbReference type="SUPFAM" id="SSF55103">
    <property type="entry name" value="FAD-linked oxidases, C-terminal domain"/>
    <property type="match status" value="1"/>
</dbReference>
<evidence type="ECO:0000256" key="4">
    <source>
        <dbReference type="ARBA" id="ARBA00022692"/>
    </source>
</evidence>
<dbReference type="GO" id="GO:0071949">
    <property type="term" value="F:FAD binding"/>
    <property type="evidence" value="ECO:0007669"/>
    <property type="project" value="InterPro"/>
</dbReference>
<evidence type="ECO:0000256" key="8">
    <source>
        <dbReference type="ARBA" id="ARBA00023136"/>
    </source>
</evidence>
<dbReference type="Gene3D" id="3.30.465.10">
    <property type="match status" value="1"/>
</dbReference>
<proteinExistence type="predicted"/>
<keyword evidence="3" id="KW-0285">Flavoprotein</keyword>